<proteinExistence type="predicted"/>
<keyword evidence="2" id="KW-1185">Reference proteome</keyword>
<organism evidence="1 2">
    <name type="scientific">Geodermatophilus siccatus</name>
    <dbReference type="NCBI Taxonomy" id="1137991"/>
    <lineage>
        <taxon>Bacteria</taxon>
        <taxon>Bacillati</taxon>
        <taxon>Actinomycetota</taxon>
        <taxon>Actinomycetes</taxon>
        <taxon>Geodermatophilales</taxon>
        <taxon>Geodermatophilaceae</taxon>
        <taxon>Geodermatophilus</taxon>
    </lineage>
</organism>
<name>A0A1G9NIA6_9ACTN</name>
<dbReference type="Proteomes" id="UP000198680">
    <property type="component" value="Unassembled WGS sequence"/>
</dbReference>
<evidence type="ECO:0000313" key="1">
    <source>
        <dbReference type="EMBL" id="SDL86149.1"/>
    </source>
</evidence>
<reference evidence="2" key="1">
    <citation type="submission" date="2016-10" db="EMBL/GenBank/DDBJ databases">
        <authorList>
            <person name="Varghese N."/>
            <person name="Submissions S."/>
        </authorList>
    </citation>
    <scope>NUCLEOTIDE SEQUENCE [LARGE SCALE GENOMIC DNA]</scope>
    <source>
        <strain evidence="2">DSM 45419</strain>
    </source>
</reference>
<dbReference type="RefSeq" id="WP_091214697.1">
    <property type="nucleotide sequence ID" value="NZ_FNHE01000002.1"/>
</dbReference>
<sequence>MSGFSHGGPGGDAVDAAALRGATPYDLWQWSQETSQRLGDMYERILDAGTPQACRAAAPEFLRLTRRLLALRLTVVAADRRLAFEQRVPPADGVAVAALWAEVFWAARAESPDDDSGVLEEADASVRGLLGLSAVDLADLHAVTAWWERLQQVEQTFDGLEMQAQVALEARQELHERQLEERRLNTP</sequence>
<gene>
    <name evidence="1" type="ORF">SAMN05660642_01046</name>
</gene>
<accession>A0A1G9NIA6</accession>
<dbReference type="EMBL" id="FNHE01000002">
    <property type="protein sequence ID" value="SDL86149.1"/>
    <property type="molecule type" value="Genomic_DNA"/>
</dbReference>
<dbReference type="AlphaFoldDB" id="A0A1G9NIA6"/>
<protein>
    <submittedName>
        <fullName evidence="1">Uncharacterized protein</fullName>
    </submittedName>
</protein>
<evidence type="ECO:0000313" key="2">
    <source>
        <dbReference type="Proteomes" id="UP000198680"/>
    </source>
</evidence>
<dbReference type="OrthoDB" id="5191790at2"/>